<evidence type="ECO:0000313" key="4">
    <source>
        <dbReference type="Proteomes" id="UP001139293"/>
    </source>
</evidence>
<proteinExistence type="predicted"/>
<keyword evidence="4" id="KW-1185">Reference proteome</keyword>
<feature type="compositionally biased region" description="Polar residues" evidence="1">
    <location>
        <begin position="82"/>
        <end position="96"/>
    </location>
</feature>
<dbReference type="Proteomes" id="UP001139293">
    <property type="component" value="Unassembled WGS sequence"/>
</dbReference>
<evidence type="ECO:0000313" key="3">
    <source>
        <dbReference type="EMBL" id="MCL1138231.1"/>
    </source>
</evidence>
<dbReference type="EMBL" id="JAKILB010000003">
    <property type="protein sequence ID" value="MCL1138231.1"/>
    <property type="molecule type" value="Genomic_DNA"/>
</dbReference>
<evidence type="ECO:0008006" key="5">
    <source>
        <dbReference type="Google" id="ProtNLM"/>
    </source>
</evidence>
<dbReference type="RefSeq" id="WP_248949312.1">
    <property type="nucleotide sequence ID" value="NZ_JAKILB010000003.1"/>
</dbReference>
<organism evidence="3 4">
    <name type="scientific">Shewanella pneumatophori</name>
    <dbReference type="NCBI Taxonomy" id="314092"/>
    <lineage>
        <taxon>Bacteria</taxon>
        <taxon>Pseudomonadati</taxon>
        <taxon>Pseudomonadota</taxon>
        <taxon>Gammaproteobacteria</taxon>
        <taxon>Alteromonadales</taxon>
        <taxon>Shewanellaceae</taxon>
        <taxon>Shewanella</taxon>
    </lineage>
</organism>
<sequence>MLHLSLCLLISLALFSVSSASLANEQTSNPLPLGSMLDDKGRPIIHSNKSYTDLQFSVQKAKSKTPAQPLKASSKKPKTTSRKQQLASRSSVANSPSCRWLNSRMSSLERQLAVGVNVRNLHYQQELDIRQGEWECMKCGAEGPAQADHATCQYRR</sequence>
<name>A0A9X1ZMC0_9GAMM</name>
<accession>A0A9X1ZMC0</accession>
<feature type="signal peptide" evidence="2">
    <location>
        <begin position="1"/>
        <end position="23"/>
    </location>
</feature>
<feature type="region of interest" description="Disordered" evidence="1">
    <location>
        <begin position="58"/>
        <end position="96"/>
    </location>
</feature>
<evidence type="ECO:0000256" key="1">
    <source>
        <dbReference type="SAM" id="MobiDB-lite"/>
    </source>
</evidence>
<dbReference type="AlphaFoldDB" id="A0A9X1ZMC0"/>
<keyword evidence="2" id="KW-0732">Signal</keyword>
<evidence type="ECO:0000256" key="2">
    <source>
        <dbReference type="SAM" id="SignalP"/>
    </source>
</evidence>
<gene>
    <name evidence="3" type="ORF">L2740_06670</name>
</gene>
<protein>
    <recommendedName>
        <fullName evidence="5">Secreted protein</fullName>
    </recommendedName>
</protein>
<reference evidence="3" key="1">
    <citation type="submission" date="2022-01" db="EMBL/GenBank/DDBJ databases">
        <title>Whole genome-based taxonomy of the Shewanellaceae.</title>
        <authorList>
            <person name="Martin-Rodriguez A.J."/>
        </authorList>
    </citation>
    <scope>NUCLEOTIDE SEQUENCE</scope>
    <source>
        <strain evidence="3">KCTC 23973</strain>
    </source>
</reference>
<comment type="caution">
    <text evidence="3">The sequence shown here is derived from an EMBL/GenBank/DDBJ whole genome shotgun (WGS) entry which is preliminary data.</text>
</comment>
<feature type="chain" id="PRO_5040975552" description="Secreted protein" evidence="2">
    <location>
        <begin position="24"/>
        <end position="156"/>
    </location>
</feature>